<dbReference type="RefSeq" id="WP_330806318.1">
    <property type="nucleotide sequence ID" value="NZ_JAZBJO010000002.1"/>
</dbReference>
<gene>
    <name evidence="2" type="ORF">V2J94_04010</name>
</gene>
<name>A0ABU7PPR7_9ACTN</name>
<feature type="region of interest" description="Disordered" evidence="1">
    <location>
        <begin position="1"/>
        <end position="69"/>
    </location>
</feature>
<dbReference type="Proteomes" id="UP001354709">
    <property type="component" value="Unassembled WGS sequence"/>
</dbReference>
<reference evidence="2 3" key="1">
    <citation type="submission" date="2023-11" db="EMBL/GenBank/DDBJ databases">
        <title>30 novel species of actinomycetes from the DSMZ collection.</title>
        <authorList>
            <person name="Nouioui I."/>
        </authorList>
    </citation>
    <scope>NUCLEOTIDE SEQUENCE [LARGE SCALE GENOMIC DNA]</scope>
    <source>
        <strain evidence="2 3">DSM 41524</strain>
    </source>
</reference>
<protein>
    <recommendedName>
        <fullName evidence="4">Restriction endonuclease</fullName>
    </recommendedName>
</protein>
<evidence type="ECO:0008006" key="4">
    <source>
        <dbReference type="Google" id="ProtNLM"/>
    </source>
</evidence>
<evidence type="ECO:0000313" key="2">
    <source>
        <dbReference type="EMBL" id="MEE4591066.1"/>
    </source>
</evidence>
<dbReference type="EMBL" id="JAZBJO010000002">
    <property type="protein sequence ID" value="MEE4591066.1"/>
    <property type="molecule type" value="Genomic_DNA"/>
</dbReference>
<feature type="compositionally biased region" description="Low complexity" evidence="1">
    <location>
        <begin position="42"/>
        <end position="54"/>
    </location>
</feature>
<sequence>MKPDATARDKRDLTRGRERRHGQQRPFPARSPPPVRDTPLPRTAAAATRRTQQRGPMTSTRTILHDPQGRLEAELPLDRETHQRLAAAVLGWDGDPVLHEGEYQQIALQLTVAARAVADDVRRTADQLPADDPARVLAEDVLEESRRRLSRSLQGTARCAQDRARLVRALYGRLDRLTEKMDSPEPSPAALRPRLPPEGDR</sequence>
<comment type="caution">
    <text evidence="2">The sequence shown here is derived from an EMBL/GenBank/DDBJ whole genome shotgun (WGS) entry which is preliminary data.</text>
</comment>
<evidence type="ECO:0000256" key="1">
    <source>
        <dbReference type="SAM" id="MobiDB-lite"/>
    </source>
</evidence>
<feature type="region of interest" description="Disordered" evidence="1">
    <location>
        <begin position="177"/>
        <end position="201"/>
    </location>
</feature>
<proteinExistence type="predicted"/>
<keyword evidence="3" id="KW-1185">Reference proteome</keyword>
<organism evidence="2 3">
    <name type="scientific">Streptomyces asiaticus subsp. ignotus</name>
    <dbReference type="NCBI Taxonomy" id="3098222"/>
    <lineage>
        <taxon>Bacteria</taxon>
        <taxon>Bacillati</taxon>
        <taxon>Actinomycetota</taxon>
        <taxon>Actinomycetes</taxon>
        <taxon>Kitasatosporales</taxon>
        <taxon>Streptomycetaceae</taxon>
        <taxon>Streptomyces</taxon>
        <taxon>Streptomyces violaceusniger group</taxon>
    </lineage>
</organism>
<accession>A0ABU7PPR7</accession>
<feature type="compositionally biased region" description="Basic and acidic residues" evidence="1">
    <location>
        <begin position="1"/>
        <end position="16"/>
    </location>
</feature>
<evidence type="ECO:0000313" key="3">
    <source>
        <dbReference type="Proteomes" id="UP001354709"/>
    </source>
</evidence>